<keyword evidence="1" id="KW-1133">Transmembrane helix</keyword>
<feature type="transmembrane region" description="Helical" evidence="1">
    <location>
        <begin position="50"/>
        <end position="72"/>
    </location>
</feature>
<protein>
    <submittedName>
        <fullName evidence="2">Uncharacterized protein</fullName>
    </submittedName>
</protein>
<comment type="caution">
    <text evidence="2">The sequence shown here is derived from an EMBL/GenBank/DDBJ whole genome shotgun (WGS) entry which is preliminary data.</text>
</comment>
<reference evidence="2 3" key="1">
    <citation type="submission" date="2018-10" db="EMBL/GenBank/DDBJ databases">
        <title>Genomic Encyclopedia of Archaeal and Bacterial Type Strains, Phase II (KMG-II): from individual species to whole genera.</title>
        <authorList>
            <person name="Goeker M."/>
        </authorList>
    </citation>
    <scope>NUCLEOTIDE SEQUENCE [LARGE SCALE GENOMIC DNA]</scope>
    <source>
        <strain evidence="2 3">DSM 18602</strain>
    </source>
</reference>
<gene>
    <name evidence="2" type="ORF">BDD43_0163</name>
</gene>
<evidence type="ECO:0000256" key="1">
    <source>
        <dbReference type="SAM" id="Phobius"/>
    </source>
</evidence>
<dbReference type="EMBL" id="RBKU01000001">
    <property type="protein sequence ID" value="RKR80070.1"/>
    <property type="molecule type" value="Genomic_DNA"/>
</dbReference>
<evidence type="ECO:0000313" key="3">
    <source>
        <dbReference type="Proteomes" id="UP000268007"/>
    </source>
</evidence>
<evidence type="ECO:0000313" key="2">
    <source>
        <dbReference type="EMBL" id="RKR80070.1"/>
    </source>
</evidence>
<proteinExistence type="predicted"/>
<dbReference type="RefSeq" id="WP_121195725.1">
    <property type="nucleotide sequence ID" value="NZ_RBKU01000001.1"/>
</dbReference>
<keyword evidence="3" id="KW-1185">Reference proteome</keyword>
<keyword evidence="1" id="KW-0472">Membrane</keyword>
<dbReference type="Proteomes" id="UP000268007">
    <property type="component" value="Unassembled WGS sequence"/>
</dbReference>
<sequence length="73" mass="8530">MKVLKRNRQVAAKYRQQVIGRLNESVVKRQRVLADFLDRKTQHWNIASKFLFLLGICLLLGALSLSLIIRAFY</sequence>
<keyword evidence="1" id="KW-0812">Transmembrane</keyword>
<organism evidence="2 3">
    <name type="scientific">Mucilaginibacter gracilis</name>
    <dbReference type="NCBI Taxonomy" id="423350"/>
    <lineage>
        <taxon>Bacteria</taxon>
        <taxon>Pseudomonadati</taxon>
        <taxon>Bacteroidota</taxon>
        <taxon>Sphingobacteriia</taxon>
        <taxon>Sphingobacteriales</taxon>
        <taxon>Sphingobacteriaceae</taxon>
        <taxon>Mucilaginibacter</taxon>
    </lineage>
</organism>
<dbReference type="AlphaFoldDB" id="A0A495ITS9"/>
<accession>A0A495ITS9</accession>
<name>A0A495ITS9_9SPHI</name>